<dbReference type="Proteomes" id="UP000638188">
    <property type="component" value="Unassembled WGS sequence"/>
</dbReference>
<feature type="domain" description="MrpA C-terminal/MbhD" evidence="14">
    <location>
        <begin position="603"/>
        <end position="667"/>
    </location>
</feature>
<name>A0ABQ1PMB3_9GAMM</name>
<evidence type="ECO:0000259" key="11">
    <source>
        <dbReference type="Pfam" id="PF00361"/>
    </source>
</evidence>
<keyword evidence="2" id="KW-0813">Transport</keyword>
<dbReference type="Pfam" id="PF00361">
    <property type="entry name" value="Proton_antipo_M"/>
    <property type="match status" value="1"/>
</dbReference>
<evidence type="ECO:0000256" key="3">
    <source>
        <dbReference type="ARBA" id="ARBA00022449"/>
    </source>
</evidence>
<feature type="transmembrane region" description="Helical" evidence="10">
    <location>
        <begin position="808"/>
        <end position="830"/>
    </location>
</feature>
<evidence type="ECO:0000256" key="7">
    <source>
        <dbReference type="ARBA" id="ARBA00023065"/>
    </source>
</evidence>
<evidence type="ECO:0000259" key="13">
    <source>
        <dbReference type="Pfam" id="PF04039"/>
    </source>
</evidence>
<keyword evidence="7" id="KW-0406">Ion transport</keyword>
<feature type="transmembrane region" description="Helical" evidence="10">
    <location>
        <begin position="294"/>
        <end position="312"/>
    </location>
</feature>
<sequence length="907" mass="95533">MLASLLAIFINGLCAPLVYRAVPRYAGLLLALVPAACFAWFASQISAVAGGEILFESFAWVPLLDVAVTLRLDGLALLFALLISGIGTLIVMYSGAYLHDHPQLGRFYAYLLIFMMAMLGLVLADNLIVMFVFWELTSIASYLLISFNHEKSESRRAALQALLITGGGGLALLAGLVLLGTAAETWQFSQLQAGLVQAHGLFPAIMVLVLIGCFTKSAQFPFHLWLPNAMNAPTPVSAYLHSATMVKAGIYLLARLNPTLGGGFGWSTVLITLGALTALLGAVLAIRQYDLKRMLAFTTVAVLGQLTMLIGTNTSYGLQAFVLYLVAHSFYKGALFMAVGAIDHSTGTRDIRKLGGLFALMPLTGIAVGLAAFSNAGLPPFFGFIAKEFKYAGLMEMGAVGWSVTLVMILTNALLVAAAGLIFFKTFFGQRGHWEGQPHEVSPVMWAGPLLLAVGGFGLGAWNQWPETWLVNTAVQAAASGEVDVSLYLWGGITPAVLASVLTLGLGTMFYFRADSVRALARRLGSVWEFSGDLVWDKSLKRLFQFAGAVAGLFQHGSLRLHMALMTLIVSISVLGGLLLMKAQPFDGPALSAVSLPGLIGCLLALGGAAGAAFMGGRLALVASLGASGLGLALFFVSINAPDVALTQLMVETLTVVFLAMVLRRMRGVPASGNNTRAMNIWHAGVAMLFGLAVTLLIMTAVSQPLPGDLADWFLANSLPAGYGSNVVNVILVDFRAVDTLGEILVVAIAALAASTLLGAGQLPEGKPRGLPEFGSLMLRQGMRPLATILLVVSLAILWRGHNLPGGGFIGGLVAATGFTLLVVTFGRGIQRGLSRIAPPTIIGLGLACAVGAGLFGLGAQVAFMTGFWIEPFGVKLGTPLLFDVGVFLTVFGSVMHMVRNLIGRTA</sequence>
<proteinExistence type="predicted"/>
<dbReference type="PRINTS" id="PR01434">
    <property type="entry name" value="NADHDHGNASE5"/>
</dbReference>
<evidence type="ECO:0000313" key="17">
    <source>
        <dbReference type="Proteomes" id="UP000638188"/>
    </source>
</evidence>
<feature type="transmembrane region" description="Helical" evidence="10">
    <location>
        <begin position="159"/>
        <end position="183"/>
    </location>
</feature>
<organism evidence="16 17">
    <name type="scientific">Halopseudomonas salina</name>
    <dbReference type="NCBI Taxonomy" id="1323744"/>
    <lineage>
        <taxon>Bacteria</taxon>
        <taxon>Pseudomonadati</taxon>
        <taxon>Pseudomonadota</taxon>
        <taxon>Gammaproteobacteria</taxon>
        <taxon>Pseudomonadales</taxon>
        <taxon>Pseudomonadaceae</taxon>
        <taxon>Halopseudomonas</taxon>
    </lineage>
</organism>
<feature type="transmembrane region" description="Helical" evidence="10">
    <location>
        <begin position="485"/>
        <end position="512"/>
    </location>
</feature>
<gene>
    <name evidence="16" type="primary">mrpA</name>
    <name evidence="16" type="ORF">GCM10007418_18640</name>
</gene>
<feature type="transmembrane region" description="Helical" evidence="10">
    <location>
        <begin position="266"/>
        <end position="287"/>
    </location>
</feature>
<dbReference type="InterPro" id="IPR046806">
    <property type="entry name" value="MrpA_C/MbhE"/>
</dbReference>
<keyword evidence="5 9" id="KW-0812">Transmembrane</keyword>
<feature type="transmembrane region" description="Helical" evidence="10">
    <location>
        <begin position="842"/>
        <end position="869"/>
    </location>
</feature>
<evidence type="ECO:0000256" key="1">
    <source>
        <dbReference type="ARBA" id="ARBA00004651"/>
    </source>
</evidence>
<feature type="transmembrane region" description="Helical" evidence="10">
    <location>
        <begin position="563"/>
        <end position="581"/>
    </location>
</feature>
<keyword evidence="6 10" id="KW-1133">Transmembrane helix</keyword>
<feature type="transmembrane region" description="Helical" evidence="10">
    <location>
        <begin position="444"/>
        <end position="465"/>
    </location>
</feature>
<reference evidence="17" key="1">
    <citation type="journal article" date="2019" name="Int. J. Syst. Evol. Microbiol.">
        <title>The Global Catalogue of Microorganisms (GCM) 10K type strain sequencing project: providing services to taxonomists for standard genome sequencing and annotation.</title>
        <authorList>
            <consortium name="The Broad Institute Genomics Platform"/>
            <consortium name="The Broad Institute Genome Sequencing Center for Infectious Disease"/>
            <person name="Wu L."/>
            <person name="Ma J."/>
        </authorList>
    </citation>
    <scope>NUCLEOTIDE SEQUENCE [LARGE SCALE GENOMIC DNA]</scope>
    <source>
        <strain evidence="17">CGMCC 1.12482</strain>
    </source>
</reference>
<feature type="domain" description="NADH:quinone oxidoreductase/Mrp antiporter transmembrane" evidence="11">
    <location>
        <begin position="124"/>
        <end position="403"/>
    </location>
</feature>
<dbReference type="InterPro" id="IPR050616">
    <property type="entry name" value="CPA3_Na-H_Antiporter_A"/>
</dbReference>
<dbReference type="InterPro" id="IPR007182">
    <property type="entry name" value="MnhB"/>
</dbReference>
<feature type="domain" description="MrpA C-terminal/MbhE" evidence="15">
    <location>
        <begin position="685"/>
        <end position="758"/>
    </location>
</feature>
<feature type="transmembrane region" description="Helical" evidence="10">
    <location>
        <begin position="236"/>
        <end position="254"/>
    </location>
</feature>
<feature type="transmembrane region" description="Helical" evidence="10">
    <location>
        <begin position="619"/>
        <end position="639"/>
    </location>
</feature>
<feature type="transmembrane region" description="Helical" evidence="10">
    <location>
        <begin position="76"/>
        <end position="95"/>
    </location>
</feature>
<feature type="transmembrane region" description="Helical" evidence="10">
    <location>
        <begin position="593"/>
        <end position="612"/>
    </location>
</feature>
<dbReference type="PANTHER" id="PTHR43373:SF1">
    <property type="entry name" value="NA(+)_H(+) ANTIPORTER SUBUNIT A"/>
    <property type="match status" value="1"/>
</dbReference>
<dbReference type="Pfam" id="PF13244">
    <property type="entry name" value="MbhD"/>
    <property type="match status" value="1"/>
</dbReference>
<keyword evidence="17" id="KW-1185">Reference proteome</keyword>
<feature type="transmembrane region" description="Helical" evidence="10">
    <location>
        <begin position="130"/>
        <end position="147"/>
    </location>
</feature>
<feature type="transmembrane region" description="Helical" evidence="10">
    <location>
        <begin position="24"/>
        <end position="41"/>
    </location>
</feature>
<evidence type="ECO:0000256" key="9">
    <source>
        <dbReference type="RuleBase" id="RU000320"/>
    </source>
</evidence>
<dbReference type="RefSeq" id="WP_150278387.1">
    <property type="nucleotide sequence ID" value="NZ_BMFF01000003.1"/>
</dbReference>
<evidence type="ECO:0000259" key="14">
    <source>
        <dbReference type="Pfam" id="PF13244"/>
    </source>
</evidence>
<dbReference type="Pfam" id="PF00662">
    <property type="entry name" value="Proton_antipo_N"/>
    <property type="match status" value="1"/>
</dbReference>
<keyword evidence="4" id="KW-1003">Cell membrane</keyword>
<evidence type="ECO:0000256" key="2">
    <source>
        <dbReference type="ARBA" id="ARBA00022448"/>
    </source>
</evidence>
<feature type="domain" description="NADH-Ubiquinone oxidoreductase (complex I) chain 5 N-terminal" evidence="12">
    <location>
        <begin position="64"/>
        <end position="108"/>
    </location>
</feature>
<dbReference type="InterPro" id="IPR001750">
    <property type="entry name" value="ND/Mrp_TM"/>
</dbReference>
<comment type="caution">
    <text evidence="16">The sequence shown here is derived from an EMBL/GenBank/DDBJ whole genome shotgun (WGS) entry which is preliminary data.</text>
</comment>
<comment type="subcellular location">
    <subcellularLocation>
        <location evidence="1">Cell membrane</location>
        <topology evidence="1">Multi-pass membrane protein</topology>
    </subcellularLocation>
    <subcellularLocation>
        <location evidence="9">Membrane</location>
        <topology evidence="9">Multi-pass membrane protein</topology>
    </subcellularLocation>
</comment>
<feature type="transmembrane region" description="Helical" evidence="10">
    <location>
        <begin position="354"/>
        <end position="373"/>
    </location>
</feature>
<dbReference type="InterPro" id="IPR001516">
    <property type="entry name" value="Proton_antipo_N"/>
</dbReference>
<evidence type="ECO:0000256" key="5">
    <source>
        <dbReference type="ARBA" id="ARBA00022692"/>
    </source>
</evidence>
<keyword evidence="8 10" id="KW-0472">Membrane</keyword>
<dbReference type="InterPro" id="IPR025383">
    <property type="entry name" value="MrpA_C/MbhD"/>
</dbReference>
<evidence type="ECO:0000256" key="4">
    <source>
        <dbReference type="ARBA" id="ARBA00022475"/>
    </source>
</evidence>
<dbReference type="Pfam" id="PF20501">
    <property type="entry name" value="MbhE"/>
    <property type="match status" value="1"/>
</dbReference>
<dbReference type="EMBL" id="BMFF01000003">
    <property type="protein sequence ID" value="GGC99632.1"/>
    <property type="molecule type" value="Genomic_DNA"/>
</dbReference>
<protein>
    <submittedName>
        <fullName evidence="16">Na(+)/H(+) antiporter subunit A</fullName>
    </submittedName>
</protein>
<feature type="transmembrane region" description="Helical" evidence="10">
    <location>
        <begin position="744"/>
        <end position="764"/>
    </location>
</feature>
<evidence type="ECO:0000259" key="15">
    <source>
        <dbReference type="Pfam" id="PF20501"/>
    </source>
</evidence>
<evidence type="ECO:0000313" key="16">
    <source>
        <dbReference type="EMBL" id="GGC99632.1"/>
    </source>
</evidence>
<feature type="transmembrane region" description="Helical" evidence="10">
    <location>
        <begin position="195"/>
        <end position="215"/>
    </location>
</feature>
<evidence type="ECO:0000256" key="6">
    <source>
        <dbReference type="ARBA" id="ARBA00022989"/>
    </source>
</evidence>
<feature type="domain" description="Na+/H+ antiporter MnhB subunit-related protein" evidence="13">
    <location>
        <begin position="779"/>
        <end position="896"/>
    </location>
</feature>
<evidence type="ECO:0000256" key="10">
    <source>
        <dbReference type="SAM" id="Phobius"/>
    </source>
</evidence>
<dbReference type="PANTHER" id="PTHR43373">
    <property type="entry name" value="NA(+)/H(+) ANTIPORTER SUBUNIT"/>
    <property type="match status" value="1"/>
</dbReference>
<evidence type="ECO:0000259" key="12">
    <source>
        <dbReference type="Pfam" id="PF00662"/>
    </source>
</evidence>
<keyword evidence="3" id="KW-0050">Antiport</keyword>
<dbReference type="Pfam" id="PF04039">
    <property type="entry name" value="MnhB"/>
    <property type="match status" value="1"/>
</dbReference>
<feature type="transmembrane region" description="Helical" evidence="10">
    <location>
        <begin position="318"/>
        <end position="342"/>
    </location>
</feature>
<feature type="transmembrane region" description="Helical" evidence="10">
    <location>
        <begin position="107"/>
        <end position="124"/>
    </location>
</feature>
<feature type="transmembrane region" description="Helical" evidence="10">
    <location>
        <begin position="881"/>
        <end position="899"/>
    </location>
</feature>
<feature type="transmembrane region" description="Helical" evidence="10">
    <location>
        <begin position="645"/>
        <end position="663"/>
    </location>
</feature>
<feature type="transmembrane region" description="Helical" evidence="10">
    <location>
        <begin position="399"/>
        <end position="424"/>
    </location>
</feature>
<feature type="transmembrane region" description="Helical" evidence="10">
    <location>
        <begin position="684"/>
        <end position="703"/>
    </location>
</feature>
<evidence type="ECO:0000256" key="8">
    <source>
        <dbReference type="ARBA" id="ARBA00023136"/>
    </source>
</evidence>
<accession>A0ABQ1PMB3</accession>